<organism evidence="11 12">
    <name type="scientific">Mugilogobius chulae</name>
    <name type="common">yellowstripe goby</name>
    <dbReference type="NCBI Taxonomy" id="88201"/>
    <lineage>
        <taxon>Eukaryota</taxon>
        <taxon>Metazoa</taxon>
        <taxon>Chordata</taxon>
        <taxon>Craniata</taxon>
        <taxon>Vertebrata</taxon>
        <taxon>Euteleostomi</taxon>
        <taxon>Actinopterygii</taxon>
        <taxon>Neopterygii</taxon>
        <taxon>Teleostei</taxon>
        <taxon>Neoteleostei</taxon>
        <taxon>Acanthomorphata</taxon>
        <taxon>Gobiaria</taxon>
        <taxon>Gobiiformes</taxon>
        <taxon>Gobioidei</taxon>
        <taxon>Gobiidae</taxon>
        <taxon>Gobionellinae</taxon>
        <taxon>Mugilogobius</taxon>
    </lineage>
</organism>
<dbReference type="PANTHER" id="PTHR10985">
    <property type="entry name" value="BASIC HELIX-LOOP-HELIX TRANSCRIPTION FACTOR, HES-RELATED"/>
    <property type="match status" value="1"/>
</dbReference>
<dbReference type="GO" id="GO:0005634">
    <property type="term" value="C:nucleus"/>
    <property type="evidence" value="ECO:0007669"/>
    <property type="project" value="UniProtKB-SubCell"/>
</dbReference>
<evidence type="ECO:0000256" key="1">
    <source>
        <dbReference type="ARBA" id="ARBA00004123"/>
    </source>
</evidence>
<accession>A0AAW0NMM5</accession>
<protein>
    <recommendedName>
        <fullName evidence="10">BHLH domain-containing protein</fullName>
    </recommendedName>
</protein>
<dbReference type="SUPFAM" id="SSF47459">
    <property type="entry name" value="HLH, helix-loop-helix DNA-binding domain"/>
    <property type="match status" value="1"/>
</dbReference>
<dbReference type="InterPro" id="IPR036638">
    <property type="entry name" value="HLH_DNA-bd_sf"/>
</dbReference>
<evidence type="ECO:0000256" key="3">
    <source>
        <dbReference type="ARBA" id="ARBA00022491"/>
    </source>
</evidence>
<evidence type="ECO:0000313" key="11">
    <source>
        <dbReference type="EMBL" id="KAK7899484.1"/>
    </source>
</evidence>
<evidence type="ECO:0000256" key="7">
    <source>
        <dbReference type="ARBA" id="ARBA00023242"/>
    </source>
</evidence>
<keyword evidence="2" id="KW-0217">Developmental protein</keyword>
<evidence type="ECO:0000256" key="9">
    <source>
        <dbReference type="SAM" id="MobiDB-lite"/>
    </source>
</evidence>
<keyword evidence="6" id="KW-0804">Transcription</keyword>
<dbReference type="SMART" id="SM00353">
    <property type="entry name" value="HLH"/>
    <property type="match status" value="1"/>
</dbReference>
<gene>
    <name evidence="11" type="ORF">WMY93_020337</name>
</gene>
<dbReference type="Proteomes" id="UP001460270">
    <property type="component" value="Unassembled WGS sequence"/>
</dbReference>
<comment type="subunit">
    <text evidence="8">Transcription repression requires formation of a complex with a corepressor protein of the Groucho/TLE family.</text>
</comment>
<dbReference type="AlphaFoldDB" id="A0AAW0NMM5"/>
<comment type="caution">
    <text evidence="11">The sequence shown here is derived from an EMBL/GenBank/DDBJ whole genome shotgun (WGS) entry which is preliminary data.</text>
</comment>
<feature type="domain" description="BHLH" evidence="10">
    <location>
        <begin position="16"/>
        <end position="73"/>
    </location>
</feature>
<dbReference type="GO" id="GO:0046983">
    <property type="term" value="F:protein dimerization activity"/>
    <property type="evidence" value="ECO:0007669"/>
    <property type="project" value="InterPro"/>
</dbReference>
<keyword evidence="7" id="KW-0539">Nucleus</keyword>
<keyword evidence="4" id="KW-0805">Transcription regulation</keyword>
<dbReference type="Pfam" id="PF00010">
    <property type="entry name" value="HLH"/>
    <property type="match status" value="1"/>
</dbReference>
<evidence type="ECO:0000256" key="6">
    <source>
        <dbReference type="ARBA" id="ARBA00023163"/>
    </source>
</evidence>
<dbReference type="EMBL" id="JBBPFD010000014">
    <property type="protein sequence ID" value="KAK7899484.1"/>
    <property type="molecule type" value="Genomic_DNA"/>
</dbReference>
<keyword evidence="5" id="KW-0238">DNA-binding</keyword>
<evidence type="ECO:0000256" key="8">
    <source>
        <dbReference type="ARBA" id="ARBA00023791"/>
    </source>
</evidence>
<dbReference type="Gene3D" id="4.10.280.10">
    <property type="entry name" value="Helix-loop-helix DNA-binding domain"/>
    <property type="match status" value="1"/>
</dbReference>
<proteinExistence type="predicted"/>
<evidence type="ECO:0000313" key="12">
    <source>
        <dbReference type="Proteomes" id="UP001460270"/>
    </source>
</evidence>
<dbReference type="FunFam" id="4.10.280.10:FF:000063">
    <property type="entry name" value="transcription factor HES-7 isoform X1"/>
    <property type="match status" value="1"/>
</dbReference>
<evidence type="ECO:0000256" key="2">
    <source>
        <dbReference type="ARBA" id="ARBA00022473"/>
    </source>
</evidence>
<name>A0AAW0NMM5_9GOBI</name>
<comment type="subcellular location">
    <subcellularLocation>
        <location evidence="1">Nucleus</location>
    </subcellularLocation>
</comment>
<reference evidence="12" key="1">
    <citation type="submission" date="2024-04" db="EMBL/GenBank/DDBJ databases">
        <title>Salinicola lusitanus LLJ914,a marine bacterium isolated from the Okinawa Trough.</title>
        <authorList>
            <person name="Li J."/>
        </authorList>
    </citation>
    <scope>NUCLEOTIDE SEQUENCE [LARGE SCALE GENOMIC DNA]</scope>
</reference>
<evidence type="ECO:0000256" key="5">
    <source>
        <dbReference type="ARBA" id="ARBA00023125"/>
    </source>
</evidence>
<evidence type="ECO:0000259" key="10">
    <source>
        <dbReference type="PROSITE" id="PS50888"/>
    </source>
</evidence>
<dbReference type="InterPro" id="IPR011598">
    <property type="entry name" value="bHLH_dom"/>
</dbReference>
<keyword evidence="12" id="KW-1185">Reference proteome</keyword>
<keyword evidence="3" id="KW-0678">Repressor</keyword>
<dbReference type="PROSITE" id="PS50888">
    <property type="entry name" value="BHLH"/>
    <property type="match status" value="1"/>
</dbReference>
<dbReference type="GO" id="GO:0003677">
    <property type="term" value="F:DNA binding"/>
    <property type="evidence" value="ECO:0007669"/>
    <property type="project" value="UniProtKB-KW"/>
</dbReference>
<sequence>MRAVTSDAQTKKNPRRSKMAKPIVEKRRRERINNSLETLRLLLLENMDDERLKNPKVEKAEILESVVHFIQAEVQMKKARRFGHGFHNFVEEEARQQNYEDGMRSCLRRVNGFIANKTQDSERESPLEFSPVYVSSPGHVSPPGHLSAAPGHYGNALMSSPAPALSPPQFPLHYPVHTQTAARHCGFSTQKINTDPVWRPWPQ</sequence>
<feature type="region of interest" description="Disordered" evidence="9">
    <location>
        <begin position="1"/>
        <end position="24"/>
    </location>
</feature>
<dbReference type="InterPro" id="IPR050370">
    <property type="entry name" value="HES_HEY"/>
</dbReference>
<evidence type="ECO:0000256" key="4">
    <source>
        <dbReference type="ARBA" id="ARBA00023015"/>
    </source>
</evidence>